<proteinExistence type="predicted"/>
<keyword evidence="3" id="KW-1185">Reference proteome</keyword>
<dbReference type="AlphaFoldDB" id="A0A369KWA9"/>
<protein>
    <submittedName>
        <fullName evidence="2">MCE family protein</fullName>
    </submittedName>
</protein>
<evidence type="ECO:0000313" key="3">
    <source>
        <dbReference type="Proteomes" id="UP000253934"/>
    </source>
</evidence>
<dbReference type="EMBL" id="QOVW01000069">
    <property type="protein sequence ID" value="RDB36013.1"/>
    <property type="molecule type" value="Genomic_DNA"/>
</dbReference>
<organism evidence="2 3">
    <name type="scientific">Spirobacillus cienkowskii</name>
    <dbReference type="NCBI Taxonomy" id="495820"/>
    <lineage>
        <taxon>Bacteria</taxon>
        <taxon>Pseudomonadati</taxon>
        <taxon>Bdellovibrionota</taxon>
        <taxon>Oligoflexia</taxon>
        <taxon>Silvanigrellales</taxon>
        <taxon>Spirobacillus</taxon>
    </lineage>
</organism>
<dbReference type="PANTHER" id="PTHR33371">
    <property type="entry name" value="INTERMEMBRANE PHOSPHOLIPID TRANSPORT SYSTEM BINDING PROTEIN MLAD-RELATED"/>
    <property type="match status" value="1"/>
</dbReference>
<dbReference type="Proteomes" id="UP000253934">
    <property type="component" value="Unassembled WGS sequence"/>
</dbReference>
<dbReference type="InterPro" id="IPR052336">
    <property type="entry name" value="MlaD_Phospholipid_Transporter"/>
</dbReference>
<sequence length="498" mass="53742">MSLSSEVKVGIFAIVGTAVLTTTAVVLGGNPFTSKKQNFYTTLNNVKGVAERTQVRASGVQVGQVTSVEILENGARVNFSVDGGLKIPKGSYIEIRSRGILGDSYIEIVRNQAGQGLMSSGDMLPRSPDSVDMDTLMSNMGAIADDIKKISSSLAQMLSSQETGGSLKRIIANIDGITSDLKEITSSQKDSIKQAIVAIRDSAVRISQLMERNDTKIDTILADIKTFSSELRNIATVENREKIEAIIANIDDASASMKRLAGKVENGEGTLGQLIAKNDTADEVKSTLKSLQDAVRPISQIKITLMDRVEYRVSNADKSDRFVNQFDMMLATRPDRYYLVGITNASFGREVVRTVTTTSTNGSTTTTDTTQTTTEKVSNLRFNLQLSQRFGFLGLRLGMFANTGGFATDIYAFRDKFVSSLEFTQFGGTPTPSDTQYGTRGPFSIKAFANFFITPNLFVTGGVDGLVLYSKPFPFVGAGLSITDEDLKGIIGVAALAK</sequence>
<feature type="domain" description="Mce/MlaD" evidence="1">
    <location>
        <begin position="36"/>
        <end position="109"/>
    </location>
</feature>
<gene>
    <name evidence="2" type="ORF">DCC88_07340</name>
</gene>
<evidence type="ECO:0000259" key="1">
    <source>
        <dbReference type="Pfam" id="PF02470"/>
    </source>
</evidence>
<name>A0A369KWA9_9BACT</name>
<dbReference type="InterPro" id="IPR003399">
    <property type="entry name" value="Mce/MlaD"/>
</dbReference>
<evidence type="ECO:0000313" key="2">
    <source>
        <dbReference type="EMBL" id="RDB36013.1"/>
    </source>
</evidence>
<accession>A0A369KWA9</accession>
<reference evidence="2" key="1">
    <citation type="submission" date="2018-04" db="EMBL/GenBank/DDBJ databases">
        <title>Draft genome sequence of the Candidatus Spirobacillus cienkowskii, a pathogen of freshwater Daphnia species, reconstructed from hemolymph metagenomic reads.</title>
        <authorList>
            <person name="Bresciani L."/>
            <person name="Lemos L.N."/>
            <person name="Wale N."/>
            <person name="Lin J.Y."/>
            <person name="Fernandes G.R."/>
            <person name="Duffy M.A."/>
            <person name="Rodrigues J.M."/>
        </authorList>
    </citation>
    <scope>NUCLEOTIDE SEQUENCE [LARGE SCALE GENOMIC DNA]</scope>
    <source>
        <strain evidence="2">Binning01</strain>
    </source>
</reference>
<dbReference type="PANTHER" id="PTHR33371:SF4">
    <property type="entry name" value="INTERMEMBRANE PHOSPHOLIPID TRANSPORT SYSTEM BINDING PROTEIN MLAD"/>
    <property type="match status" value="1"/>
</dbReference>
<dbReference type="RefSeq" id="WP_338635337.1">
    <property type="nucleotide sequence ID" value="NZ_CP146516.1"/>
</dbReference>
<dbReference type="Pfam" id="PF02470">
    <property type="entry name" value="MlaD"/>
    <property type="match status" value="1"/>
</dbReference>
<comment type="caution">
    <text evidence="2">The sequence shown here is derived from an EMBL/GenBank/DDBJ whole genome shotgun (WGS) entry which is preliminary data.</text>
</comment>